<evidence type="ECO:0000256" key="5">
    <source>
        <dbReference type="ARBA" id="ARBA00023136"/>
    </source>
</evidence>
<dbReference type="Pfam" id="PF03661">
    <property type="entry name" value="TMEM33_Pom33"/>
    <property type="match status" value="1"/>
</dbReference>
<keyword evidence="4 7" id="KW-1133">Transmembrane helix</keyword>
<dbReference type="GO" id="GO:0016020">
    <property type="term" value="C:membrane"/>
    <property type="evidence" value="ECO:0007669"/>
    <property type="project" value="UniProtKB-SubCell"/>
</dbReference>
<evidence type="ECO:0000313" key="9">
    <source>
        <dbReference type="Proteomes" id="UP000094236"/>
    </source>
</evidence>
<evidence type="ECO:0000256" key="1">
    <source>
        <dbReference type="ARBA" id="ARBA00004141"/>
    </source>
</evidence>
<evidence type="ECO:0000256" key="6">
    <source>
        <dbReference type="SAM" id="MobiDB-lite"/>
    </source>
</evidence>
<dbReference type="OrthoDB" id="5581259at2759"/>
<keyword evidence="9" id="KW-1185">Reference proteome</keyword>
<dbReference type="GO" id="GO:0071786">
    <property type="term" value="P:endoplasmic reticulum tubular network organization"/>
    <property type="evidence" value="ECO:0007669"/>
    <property type="project" value="TreeGrafter"/>
</dbReference>
<dbReference type="GO" id="GO:0051664">
    <property type="term" value="P:nuclear pore localization"/>
    <property type="evidence" value="ECO:0007669"/>
    <property type="project" value="EnsemblFungi"/>
</dbReference>
<protein>
    <recommendedName>
        <fullName evidence="10">Nucleoporin POM33</fullName>
    </recommendedName>
</protein>
<evidence type="ECO:0000256" key="2">
    <source>
        <dbReference type="ARBA" id="ARBA00007322"/>
    </source>
</evidence>
<gene>
    <name evidence="8" type="ORF">PACTADRAFT_50851</name>
</gene>
<evidence type="ECO:0000313" key="8">
    <source>
        <dbReference type="EMBL" id="ODV95023.1"/>
    </source>
</evidence>
<keyword evidence="5 7" id="KW-0472">Membrane</keyword>
<feature type="transmembrane region" description="Helical" evidence="7">
    <location>
        <begin position="52"/>
        <end position="69"/>
    </location>
</feature>
<feature type="transmembrane region" description="Helical" evidence="7">
    <location>
        <begin position="89"/>
        <end position="116"/>
    </location>
</feature>
<dbReference type="GO" id="GO:0061024">
    <property type="term" value="P:membrane organization"/>
    <property type="evidence" value="ECO:0007669"/>
    <property type="project" value="TreeGrafter"/>
</dbReference>
<dbReference type="InterPro" id="IPR005344">
    <property type="entry name" value="TMEM33/Pom33"/>
</dbReference>
<dbReference type="EMBL" id="KV454015">
    <property type="protein sequence ID" value="ODV95023.1"/>
    <property type="molecule type" value="Genomic_DNA"/>
</dbReference>
<dbReference type="GO" id="GO:0006999">
    <property type="term" value="P:nuclear pore organization"/>
    <property type="evidence" value="ECO:0007669"/>
    <property type="project" value="EnsemblFungi"/>
</dbReference>
<accession>A0A1E4TTB1</accession>
<dbReference type="InterPro" id="IPR051645">
    <property type="entry name" value="PER33/POM33_regulator"/>
</dbReference>
<dbReference type="GO" id="GO:0005783">
    <property type="term" value="C:endoplasmic reticulum"/>
    <property type="evidence" value="ECO:0007669"/>
    <property type="project" value="EnsemblFungi"/>
</dbReference>
<dbReference type="GO" id="GO:0005643">
    <property type="term" value="C:nuclear pore"/>
    <property type="evidence" value="ECO:0007669"/>
    <property type="project" value="EnsemblFungi"/>
</dbReference>
<feature type="region of interest" description="Disordered" evidence="6">
    <location>
        <begin position="253"/>
        <end position="272"/>
    </location>
</feature>
<dbReference type="Proteomes" id="UP000094236">
    <property type="component" value="Unassembled WGS sequence"/>
</dbReference>
<proteinExistence type="inferred from homology"/>
<organism evidence="8 9">
    <name type="scientific">Pachysolen tannophilus NRRL Y-2460</name>
    <dbReference type="NCBI Taxonomy" id="669874"/>
    <lineage>
        <taxon>Eukaryota</taxon>
        <taxon>Fungi</taxon>
        <taxon>Dikarya</taxon>
        <taxon>Ascomycota</taxon>
        <taxon>Saccharomycotina</taxon>
        <taxon>Pichiomycetes</taxon>
        <taxon>Pachysolenaceae</taxon>
        <taxon>Pachysolen</taxon>
    </lineage>
</organism>
<dbReference type="STRING" id="669874.A0A1E4TTB1"/>
<reference evidence="9" key="1">
    <citation type="submission" date="2016-05" db="EMBL/GenBank/DDBJ databases">
        <title>Comparative genomics of biotechnologically important yeasts.</title>
        <authorList>
            <consortium name="DOE Joint Genome Institute"/>
            <person name="Riley R."/>
            <person name="Haridas S."/>
            <person name="Wolfe K.H."/>
            <person name="Lopes M.R."/>
            <person name="Hittinger C.T."/>
            <person name="Goker M."/>
            <person name="Salamov A."/>
            <person name="Wisecaver J."/>
            <person name="Long T.M."/>
            <person name="Aerts A.L."/>
            <person name="Barry K."/>
            <person name="Choi C."/>
            <person name="Clum A."/>
            <person name="Coughlan A.Y."/>
            <person name="Deshpande S."/>
            <person name="Douglass A.P."/>
            <person name="Hanson S.J."/>
            <person name="Klenk H.-P."/>
            <person name="Labutti K."/>
            <person name="Lapidus A."/>
            <person name="Lindquist E."/>
            <person name="Lipzen A."/>
            <person name="Meier-Kolthoff J.P."/>
            <person name="Ohm R.A."/>
            <person name="Otillar R.P."/>
            <person name="Pangilinan J."/>
            <person name="Peng Y."/>
            <person name="Rokas A."/>
            <person name="Rosa C.A."/>
            <person name="Scheuner C."/>
            <person name="Sibirny A.A."/>
            <person name="Slot J.C."/>
            <person name="Stielow J.B."/>
            <person name="Sun H."/>
            <person name="Kurtzman C.P."/>
            <person name="Blackwell M."/>
            <person name="Grigoriev I.V."/>
            <person name="Jeffries T.W."/>
        </authorList>
    </citation>
    <scope>NUCLEOTIDE SEQUENCE [LARGE SCALE GENOMIC DNA]</scope>
    <source>
        <strain evidence="9">NRRL Y-2460</strain>
    </source>
</reference>
<evidence type="ECO:0000256" key="7">
    <source>
        <dbReference type="SAM" id="Phobius"/>
    </source>
</evidence>
<dbReference type="PANTHER" id="PTHR12703">
    <property type="entry name" value="TRANSMEMBRANE PROTEIN 33"/>
    <property type="match status" value="1"/>
</dbReference>
<comment type="subcellular location">
    <subcellularLocation>
        <location evidence="1">Membrane</location>
        <topology evidence="1">Multi-pass membrane protein</topology>
    </subcellularLocation>
</comment>
<dbReference type="AlphaFoldDB" id="A0A1E4TTB1"/>
<feature type="transmembrane region" description="Helical" evidence="7">
    <location>
        <begin position="25"/>
        <end position="45"/>
    </location>
</feature>
<dbReference type="PANTHER" id="PTHR12703:SF6">
    <property type="entry name" value="PORE MEMBRANE PROTEIN OF 33 KDA"/>
    <property type="match status" value="1"/>
</dbReference>
<comment type="similarity">
    <text evidence="2">Belongs to the PER33/POM33 family.</text>
</comment>
<sequence>MSVNSAKVQRPLSEKFIELFQTMQFVWYSGHIVTLTSGFFYILTFKKFWYRLLYLSVLESFGVIIYQLYFKPKNPISLNSALLDDNLQYFGIAFFFLINSVCYPITIIPFLFFAVFHTLNYTRTCILPLLVDQENEESIKNSRINSISNSILNFTKNYNDKSMKLSSNVEIFTFFWFLIKSIFFRKNAWISLVVYSIFIKLRFENSIYIRNIFKNYEVRFDGLISHPNVPPIVKKIWLNIKISMKKIGSIPLAVPKSQPSSSHSQEETTKTK</sequence>
<evidence type="ECO:0000256" key="3">
    <source>
        <dbReference type="ARBA" id="ARBA00022692"/>
    </source>
</evidence>
<keyword evidence="3 7" id="KW-0812">Transmembrane</keyword>
<name>A0A1E4TTB1_PACTA</name>
<evidence type="ECO:0000256" key="4">
    <source>
        <dbReference type="ARBA" id="ARBA00022989"/>
    </source>
</evidence>
<evidence type="ECO:0008006" key="10">
    <source>
        <dbReference type="Google" id="ProtNLM"/>
    </source>
</evidence>